<reference evidence="1" key="1">
    <citation type="submission" date="2019-08" db="EMBL/GenBank/DDBJ databases">
        <authorList>
            <person name="Kucharzyk K."/>
            <person name="Murdoch R.W."/>
            <person name="Higgins S."/>
            <person name="Loffler F."/>
        </authorList>
    </citation>
    <scope>NUCLEOTIDE SEQUENCE</scope>
</reference>
<organism evidence="1">
    <name type="scientific">bioreactor metagenome</name>
    <dbReference type="NCBI Taxonomy" id="1076179"/>
    <lineage>
        <taxon>unclassified sequences</taxon>
        <taxon>metagenomes</taxon>
        <taxon>ecological metagenomes</taxon>
    </lineage>
</organism>
<sequence length="80" mass="8858">MLIFNSRRGLLLAMELSPKVSETVFPSTAVSAVKTSFPDDTIVVADAVRGSNTSRESVKTNAMARERLFFIQVFIHTAPW</sequence>
<gene>
    <name evidence="1" type="ORF">SDC9_57944</name>
</gene>
<protein>
    <submittedName>
        <fullName evidence="1">Uncharacterized protein</fullName>
    </submittedName>
</protein>
<accession>A0A644X715</accession>
<evidence type="ECO:0000313" key="1">
    <source>
        <dbReference type="EMBL" id="MPM11598.1"/>
    </source>
</evidence>
<proteinExistence type="predicted"/>
<name>A0A644X715_9ZZZZ</name>
<dbReference type="EMBL" id="VSSQ01001851">
    <property type="protein sequence ID" value="MPM11598.1"/>
    <property type="molecule type" value="Genomic_DNA"/>
</dbReference>
<dbReference type="AlphaFoldDB" id="A0A644X715"/>
<comment type="caution">
    <text evidence="1">The sequence shown here is derived from an EMBL/GenBank/DDBJ whole genome shotgun (WGS) entry which is preliminary data.</text>
</comment>